<dbReference type="EMBL" id="JBEPLM010000043">
    <property type="protein sequence ID" value="MET3598036.1"/>
    <property type="molecule type" value="Genomic_DNA"/>
</dbReference>
<organism evidence="2 3">
    <name type="scientific">Mesorhizobium shonense</name>
    <dbReference type="NCBI Taxonomy" id="1209948"/>
    <lineage>
        <taxon>Bacteria</taxon>
        <taxon>Pseudomonadati</taxon>
        <taxon>Pseudomonadota</taxon>
        <taxon>Alphaproteobacteria</taxon>
        <taxon>Hyphomicrobiales</taxon>
        <taxon>Phyllobacteriaceae</taxon>
        <taxon>Mesorhizobium</taxon>
    </lineage>
</organism>
<feature type="domain" description="Amidohydrolase-related" evidence="1">
    <location>
        <begin position="249"/>
        <end position="430"/>
    </location>
</feature>
<protein>
    <recommendedName>
        <fullName evidence="1">Amidohydrolase-related domain-containing protein</fullName>
    </recommendedName>
</protein>
<accession>A0ABV2I5K1</accession>
<comment type="caution">
    <text evidence="2">The sequence shown here is derived from an EMBL/GenBank/DDBJ whole genome shotgun (WGS) entry which is preliminary data.</text>
</comment>
<dbReference type="SUPFAM" id="SSF51556">
    <property type="entry name" value="Metallo-dependent hydrolases"/>
    <property type="match status" value="1"/>
</dbReference>
<dbReference type="RefSeq" id="WP_354418401.1">
    <property type="nucleotide sequence ID" value="NZ_JBEPLM010000043.1"/>
</dbReference>
<reference evidence="2 3" key="1">
    <citation type="submission" date="2024-06" db="EMBL/GenBank/DDBJ databases">
        <title>Genomic Encyclopedia of Type Strains, Phase IV (KMG-IV): sequencing the most valuable type-strain genomes for metagenomic binning, comparative biology and taxonomic classification.</title>
        <authorList>
            <person name="Goeker M."/>
        </authorList>
    </citation>
    <scope>NUCLEOTIDE SEQUENCE [LARGE SCALE GENOMIC DNA]</scope>
    <source>
        <strain evidence="2 3">DSM 29846</strain>
    </source>
</reference>
<dbReference type="InterPro" id="IPR006680">
    <property type="entry name" value="Amidohydro-rel"/>
</dbReference>
<dbReference type="Proteomes" id="UP001549036">
    <property type="component" value="Unassembled WGS sequence"/>
</dbReference>
<name>A0ABV2I5K1_9HYPH</name>
<evidence type="ECO:0000313" key="3">
    <source>
        <dbReference type="Proteomes" id="UP001549036"/>
    </source>
</evidence>
<dbReference type="Gene3D" id="3.20.20.140">
    <property type="entry name" value="Metal-dependent hydrolases"/>
    <property type="match status" value="1"/>
</dbReference>
<evidence type="ECO:0000313" key="2">
    <source>
        <dbReference type="EMBL" id="MET3598036.1"/>
    </source>
</evidence>
<gene>
    <name evidence="2" type="ORF">ABID26_007468</name>
</gene>
<dbReference type="Pfam" id="PF04909">
    <property type="entry name" value="Amidohydro_2"/>
    <property type="match status" value="1"/>
</dbReference>
<keyword evidence="3" id="KW-1185">Reference proteome</keyword>
<dbReference type="PANTHER" id="PTHR43383:SF2">
    <property type="entry name" value="AMIDOHYDROLASE 2 FAMILY PROTEIN"/>
    <property type="match status" value="1"/>
</dbReference>
<dbReference type="PANTHER" id="PTHR43383">
    <property type="entry name" value="NODULIN 6"/>
    <property type="match status" value="1"/>
</dbReference>
<proteinExistence type="predicted"/>
<evidence type="ECO:0000259" key="1">
    <source>
        <dbReference type="Pfam" id="PF04909"/>
    </source>
</evidence>
<sequence>MPDLRHQIIGCVEQTPFVDTHEHLIEERQRVEGVVHPKFFKSNDWSYLFQDYGAEDLLVCGMPRDELLRFLSPNLKSEEKYALLAPYWTRIKNTGYGLALRHTFQGIYGERDITSETFPRIAEKYHEFVKPGFYFDILKRSNIEFCHVNSVQRTFMESATPDILGQDLSILGFCRCSAADFARIQEETDRHANSLDEWLSIIDDYFLRYGTNAVAVKCQIAYTRALDFSPVTKSLAARLFPHQVDRTGARHSLGADDLKAIQDFLFRYCVSKAEEYGLPVKLHTGYLASVGVMQVGRVRNNAADLCRLFQDYPDVKFVLMHIGYPYENEFIALAKQYSNVFIDMCWAWMLNPAASTRFLAEFLVAVPSNKIFTFGGDLVAAEPIYGHAVLARRGIVEAVYQLVTTGWLAAEDMPALIEQIMRENARQFFPHNPSGRIL</sequence>
<dbReference type="InterPro" id="IPR032466">
    <property type="entry name" value="Metal_Hydrolase"/>
</dbReference>